<comment type="caution">
    <text evidence="1">The sequence shown here is derived from an EMBL/GenBank/DDBJ whole genome shotgun (WGS) entry which is preliminary data.</text>
</comment>
<protein>
    <submittedName>
        <fullName evidence="1">Uncharacterized protein</fullName>
    </submittedName>
</protein>
<gene>
    <name evidence="1" type="ORF">KIN20_026861</name>
</gene>
<dbReference type="AlphaFoldDB" id="A0AAD5QYK1"/>
<keyword evidence="2" id="KW-1185">Reference proteome</keyword>
<evidence type="ECO:0000313" key="2">
    <source>
        <dbReference type="Proteomes" id="UP001196413"/>
    </source>
</evidence>
<evidence type="ECO:0000313" key="1">
    <source>
        <dbReference type="EMBL" id="KAJ1366249.1"/>
    </source>
</evidence>
<dbReference type="Proteomes" id="UP001196413">
    <property type="component" value="Unassembled WGS sequence"/>
</dbReference>
<name>A0AAD5QYK1_PARTN</name>
<reference evidence="1" key="1">
    <citation type="submission" date="2021-06" db="EMBL/GenBank/DDBJ databases">
        <title>Parelaphostrongylus tenuis whole genome reference sequence.</title>
        <authorList>
            <person name="Garwood T.J."/>
            <person name="Larsen P.A."/>
            <person name="Fountain-Jones N.M."/>
            <person name="Garbe J.R."/>
            <person name="Macchietto M.G."/>
            <person name="Kania S.A."/>
            <person name="Gerhold R.W."/>
            <person name="Richards J.E."/>
            <person name="Wolf T.M."/>
        </authorList>
    </citation>
    <scope>NUCLEOTIDE SEQUENCE</scope>
    <source>
        <strain evidence="1">MNPRO001-30</strain>
        <tissue evidence="1">Meninges</tissue>
    </source>
</reference>
<organism evidence="1 2">
    <name type="scientific">Parelaphostrongylus tenuis</name>
    <name type="common">Meningeal worm</name>
    <dbReference type="NCBI Taxonomy" id="148309"/>
    <lineage>
        <taxon>Eukaryota</taxon>
        <taxon>Metazoa</taxon>
        <taxon>Ecdysozoa</taxon>
        <taxon>Nematoda</taxon>
        <taxon>Chromadorea</taxon>
        <taxon>Rhabditida</taxon>
        <taxon>Rhabditina</taxon>
        <taxon>Rhabditomorpha</taxon>
        <taxon>Strongyloidea</taxon>
        <taxon>Metastrongylidae</taxon>
        <taxon>Parelaphostrongylus</taxon>
    </lineage>
</organism>
<proteinExistence type="predicted"/>
<sequence length="107" mass="11479">MKDSPFCIIVSKTSTGICSATGAKMLHQCENGGDNGLLEETHTSEEKYVVKPLLGVNLHQGSINAIVRLNCGSLKSGIDHTSAASARNPTKEWRALLKGDFTYSNLT</sequence>
<dbReference type="EMBL" id="JAHQIW010005497">
    <property type="protein sequence ID" value="KAJ1366249.1"/>
    <property type="molecule type" value="Genomic_DNA"/>
</dbReference>
<accession>A0AAD5QYK1</accession>